<comment type="caution">
    <text evidence="3">The sequence shown here is derived from an EMBL/GenBank/DDBJ whole genome shotgun (WGS) entry which is preliminary data.</text>
</comment>
<dbReference type="AlphaFoldDB" id="A0A834IST2"/>
<evidence type="ECO:0000313" key="4">
    <source>
        <dbReference type="Proteomes" id="UP000625711"/>
    </source>
</evidence>
<dbReference type="EMBL" id="JAACXV010000042">
    <property type="protein sequence ID" value="KAF7285874.1"/>
    <property type="molecule type" value="Genomic_DNA"/>
</dbReference>
<dbReference type="Proteomes" id="UP000625711">
    <property type="component" value="Unassembled WGS sequence"/>
</dbReference>
<feature type="signal peptide" evidence="1">
    <location>
        <begin position="1"/>
        <end position="19"/>
    </location>
</feature>
<proteinExistence type="predicted"/>
<dbReference type="PROSITE" id="PS00652">
    <property type="entry name" value="TNFR_NGFR_1"/>
    <property type="match status" value="1"/>
</dbReference>
<keyword evidence="1" id="KW-0732">Signal</keyword>
<evidence type="ECO:0000259" key="2">
    <source>
        <dbReference type="PROSITE" id="PS00652"/>
    </source>
</evidence>
<protein>
    <recommendedName>
        <fullName evidence="2">TNFR-Cys domain-containing protein</fullName>
    </recommendedName>
</protein>
<gene>
    <name evidence="3" type="ORF">GWI33_009551</name>
</gene>
<dbReference type="InterPro" id="IPR001368">
    <property type="entry name" value="TNFR/NGFR_Cys_rich_reg"/>
</dbReference>
<evidence type="ECO:0000313" key="3">
    <source>
        <dbReference type="EMBL" id="KAF7285874.1"/>
    </source>
</evidence>
<accession>A0A834IST2</accession>
<reference evidence="3" key="1">
    <citation type="submission" date="2020-08" db="EMBL/GenBank/DDBJ databases">
        <title>Genome sequencing and assembly of the red palm weevil Rhynchophorus ferrugineus.</title>
        <authorList>
            <person name="Dias G.B."/>
            <person name="Bergman C.M."/>
            <person name="Manee M."/>
        </authorList>
    </citation>
    <scope>NUCLEOTIDE SEQUENCE</scope>
    <source>
        <strain evidence="3">AA-2017</strain>
        <tissue evidence="3">Whole larva</tissue>
    </source>
</reference>
<dbReference type="OrthoDB" id="6741455at2759"/>
<sequence length="133" mass="14564">MRGLLLVVLVALLHNFTQASPGCEDWTLCTRVRCAAPPEKCPEGEYLVWDSCGCCQSCSKQPKTGPCGTCGTDVVCKEQYPICSEGQITTIDYCGCCKVCKDTLDEGARCGGKDFAVCKYGLKCIRKKCRREE</sequence>
<keyword evidence="4" id="KW-1185">Reference proteome</keyword>
<feature type="chain" id="PRO_5032709908" description="TNFR-Cys domain-containing protein" evidence="1">
    <location>
        <begin position="20"/>
        <end position="133"/>
    </location>
</feature>
<organism evidence="3 4">
    <name type="scientific">Rhynchophorus ferrugineus</name>
    <name type="common">Red palm weevil</name>
    <name type="synonym">Curculio ferrugineus</name>
    <dbReference type="NCBI Taxonomy" id="354439"/>
    <lineage>
        <taxon>Eukaryota</taxon>
        <taxon>Metazoa</taxon>
        <taxon>Ecdysozoa</taxon>
        <taxon>Arthropoda</taxon>
        <taxon>Hexapoda</taxon>
        <taxon>Insecta</taxon>
        <taxon>Pterygota</taxon>
        <taxon>Neoptera</taxon>
        <taxon>Endopterygota</taxon>
        <taxon>Coleoptera</taxon>
        <taxon>Polyphaga</taxon>
        <taxon>Cucujiformia</taxon>
        <taxon>Curculionidae</taxon>
        <taxon>Dryophthorinae</taxon>
        <taxon>Rhynchophorus</taxon>
    </lineage>
</organism>
<evidence type="ECO:0000256" key="1">
    <source>
        <dbReference type="SAM" id="SignalP"/>
    </source>
</evidence>
<name>A0A834IST2_RHYFE</name>
<feature type="domain" description="TNFR-Cys" evidence="2">
    <location>
        <begin position="41"/>
        <end position="76"/>
    </location>
</feature>